<evidence type="ECO:0000313" key="2">
    <source>
        <dbReference type="Proteomes" id="UP000825935"/>
    </source>
</evidence>
<dbReference type="Gene3D" id="3.40.800.20">
    <property type="entry name" value="Histone deacetylase domain"/>
    <property type="match status" value="1"/>
</dbReference>
<reference evidence="1" key="1">
    <citation type="submission" date="2021-08" db="EMBL/GenBank/DDBJ databases">
        <title>WGS assembly of Ceratopteris richardii.</title>
        <authorList>
            <person name="Marchant D.B."/>
            <person name="Chen G."/>
            <person name="Jenkins J."/>
            <person name="Shu S."/>
            <person name="Leebens-Mack J."/>
            <person name="Grimwood J."/>
            <person name="Schmutz J."/>
            <person name="Soltis P."/>
            <person name="Soltis D."/>
            <person name="Chen Z.-H."/>
        </authorList>
    </citation>
    <scope>NUCLEOTIDE SEQUENCE</scope>
    <source>
        <strain evidence="1">Whitten #5841</strain>
        <tissue evidence="1">Leaf</tissue>
    </source>
</reference>
<proteinExistence type="predicted"/>
<keyword evidence="2" id="KW-1185">Reference proteome</keyword>
<dbReference type="InterPro" id="IPR037138">
    <property type="entry name" value="His_deacetylse_dom_sf"/>
</dbReference>
<dbReference type="EMBL" id="CM035415">
    <property type="protein sequence ID" value="KAH7427267.1"/>
    <property type="molecule type" value="Genomic_DNA"/>
</dbReference>
<gene>
    <name evidence="1" type="ORF">KP509_10G036800</name>
</gene>
<evidence type="ECO:0000313" key="1">
    <source>
        <dbReference type="EMBL" id="KAH7427267.1"/>
    </source>
</evidence>
<name>A0A8T2TUZ5_CERRI</name>
<organism evidence="1 2">
    <name type="scientific">Ceratopteris richardii</name>
    <name type="common">Triangle waterfern</name>
    <dbReference type="NCBI Taxonomy" id="49495"/>
    <lineage>
        <taxon>Eukaryota</taxon>
        <taxon>Viridiplantae</taxon>
        <taxon>Streptophyta</taxon>
        <taxon>Embryophyta</taxon>
        <taxon>Tracheophyta</taxon>
        <taxon>Polypodiopsida</taxon>
        <taxon>Polypodiidae</taxon>
        <taxon>Polypodiales</taxon>
        <taxon>Pteridineae</taxon>
        <taxon>Pteridaceae</taxon>
        <taxon>Parkerioideae</taxon>
        <taxon>Ceratopteris</taxon>
    </lineage>
</organism>
<dbReference type="OrthoDB" id="1918432at2759"/>
<protein>
    <submittedName>
        <fullName evidence="1">Uncharacterized protein</fullName>
    </submittedName>
</protein>
<dbReference type="Proteomes" id="UP000825935">
    <property type="component" value="Chromosome 10"/>
</dbReference>
<sequence>MPYNEYYEYFGPEYSLHLTPSNMENQNKKSYLENLKVKLLDNLSKLTHVPNVPFHEIPPETDSVEQEEAEDYDVRPKSCSWNGDLTVSDIEDQKRSIMRSCEAVHHTRRSASSFNDQPSKRIKHEDHLSEPCLPDLGAACMAVCEAEENCTILSSLVTATDNSQNGAFKSTVLAESLVVKNIGVSDLDDPQTSISPSLT</sequence>
<dbReference type="AlphaFoldDB" id="A0A8T2TUZ5"/>
<accession>A0A8T2TUZ5</accession>
<comment type="caution">
    <text evidence="1">The sequence shown here is derived from an EMBL/GenBank/DDBJ whole genome shotgun (WGS) entry which is preliminary data.</text>
</comment>